<evidence type="ECO:0000256" key="1">
    <source>
        <dbReference type="ARBA" id="ARBA00023015"/>
    </source>
</evidence>
<gene>
    <name evidence="6" type="ordered locus">CKR_2709</name>
</gene>
<dbReference type="InterPro" id="IPR013324">
    <property type="entry name" value="RNA_pol_sigma_r3/r4-like"/>
</dbReference>
<dbReference type="SUPFAM" id="SSF88946">
    <property type="entry name" value="Sigma2 domain of RNA polymerase sigma factors"/>
    <property type="match status" value="1"/>
</dbReference>
<dbReference type="InterPro" id="IPR014284">
    <property type="entry name" value="RNA_pol_sigma-70_dom"/>
</dbReference>
<accession>B9E5I5</accession>
<feature type="domain" description="RNA polymerase sigma-70 region 2" evidence="5">
    <location>
        <begin position="66"/>
        <end position="131"/>
    </location>
</feature>
<dbReference type="InterPro" id="IPR036388">
    <property type="entry name" value="WH-like_DNA-bd_sf"/>
</dbReference>
<dbReference type="HOGENOM" id="CLU_107136_0_0_9"/>
<keyword evidence="1" id="KW-0805">Transcription regulation</keyword>
<dbReference type="SUPFAM" id="SSF88659">
    <property type="entry name" value="Sigma3 and sigma4 domains of RNA polymerase sigma factors"/>
    <property type="match status" value="1"/>
</dbReference>
<dbReference type="Pfam" id="PF04542">
    <property type="entry name" value="Sigma70_r2"/>
    <property type="match status" value="1"/>
</dbReference>
<evidence type="ECO:0000259" key="5">
    <source>
        <dbReference type="Pfam" id="PF04542"/>
    </source>
</evidence>
<dbReference type="Gene3D" id="1.10.10.10">
    <property type="entry name" value="Winged helix-like DNA-binding domain superfamily/Winged helix DNA-binding domain"/>
    <property type="match status" value="1"/>
</dbReference>
<dbReference type="GO" id="GO:0016987">
    <property type="term" value="F:sigma factor activity"/>
    <property type="evidence" value="ECO:0007669"/>
    <property type="project" value="UniProtKB-KW"/>
</dbReference>
<dbReference type="Proteomes" id="UP000007969">
    <property type="component" value="Chromosome"/>
</dbReference>
<protein>
    <recommendedName>
        <fullName evidence="5">RNA polymerase sigma-70 region 2 domain-containing protein</fullName>
    </recommendedName>
</protein>
<name>B9E5I5_CLOK1</name>
<reference evidence="7" key="1">
    <citation type="submission" date="2005-09" db="EMBL/GenBank/DDBJ databases">
        <title>Complete genome sequence of Clostridium kluyveri and comparative genomics of Clostridia species.</title>
        <authorList>
            <person name="Inui M."/>
            <person name="Nonaka H."/>
            <person name="Shinoda Y."/>
            <person name="Ikenaga Y."/>
            <person name="Abe M."/>
            <person name="Naito K."/>
            <person name="Vertes A.A."/>
            <person name="Yukawa H."/>
        </authorList>
    </citation>
    <scope>NUCLEOTIDE SEQUENCE [LARGE SCALE GENOMIC DNA]</scope>
    <source>
        <strain evidence="7">NBRC 12016</strain>
    </source>
</reference>
<keyword evidence="4" id="KW-0804">Transcription</keyword>
<evidence type="ECO:0000256" key="3">
    <source>
        <dbReference type="ARBA" id="ARBA00023125"/>
    </source>
</evidence>
<dbReference type="KEGG" id="ckr:CKR_2709"/>
<dbReference type="Gene3D" id="1.20.120.1810">
    <property type="match status" value="1"/>
</dbReference>
<sequence>MLKTCKINLNLEENSMICDFKNDAVIDKHHEIEIYRDYDLLKISKLEVLLERAKIGDSSAAEEICRRFNGMVVNICRSIYINGYTMEDMLQEGRVSLIKSINSYDLNSKYPFPAYAKGAVTKNFYYQIRSNVKKVSCCSIYSSNAEGKLFIDMIPSNENIEENFIKNQQQVQLGKAIKRLSPKDKNIIIWYYIKGKNLKEYAVKKKIAYRTAVYRKNRALHNLRKLFKANLWL</sequence>
<keyword evidence="3" id="KW-0238">DNA-binding</keyword>
<evidence type="ECO:0000313" key="6">
    <source>
        <dbReference type="EMBL" id="BAH07760.1"/>
    </source>
</evidence>
<proteinExistence type="predicted"/>
<dbReference type="GO" id="GO:0003677">
    <property type="term" value="F:DNA binding"/>
    <property type="evidence" value="ECO:0007669"/>
    <property type="project" value="UniProtKB-KW"/>
</dbReference>
<dbReference type="AlphaFoldDB" id="B9E5I5"/>
<dbReference type="GO" id="GO:0006352">
    <property type="term" value="P:DNA-templated transcription initiation"/>
    <property type="evidence" value="ECO:0007669"/>
    <property type="project" value="InterPro"/>
</dbReference>
<dbReference type="PANTHER" id="PTHR30385">
    <property type="entry name" value="SIGMA FACTOR F FLAGELLAR"/>
    <property type="match status" value="1"/>
</dbReference>
<evidence type="ECO:0000313" key="7">
    <source>
        <dbReference type="Proteomes" id="UP000007969"/>
    </source>
</evidence>
<evidence type="ECO:0000256" key="2">
    <source>
        <dbReference type="ARBA" id="ARBA00023082"/>
    </source>
</evidence>
<dbReference type="EMBL" id="AP009049">
    <property type="protein sequence ID" value="BAH07760.1"/>
    <property type="molecule type" value="Genomic_DNA"/>
</dbReference>
<dbReference type="InterPro" id="IPR007627">
    <property type="entry name" value="RNA_pol_sigma70_r2"/>
</dbReference>
<organism evidence="6 7">
    <name type="scientific">Clostridium kluyveri (strain NBRC 12016)</name>
    <dbReference type="NCBI Taxonomy" id="583346"/>
    <lineage>
        <taxon>Bacteria</taxon>
        <taxon>Bacillati</taxon>
        <taxon>Bacillota</taxon>
        <taxon>Clostridia</taxon>
        <taxon>Eubacteriales</taxon>
        <taxon>Clostridiaceae</taxon>
        <taxon>Clostridium</taxon>
    </lineage>
</organism>
<dbReference type="NCBIfam" id="TIGR02937">
    <property type="entry name" value="sigma70-ECF"/>
    <property type="match status" value="1"/>
</dbReference>
<dbReference type="InterPro" id="IPR013325">
    <property type="entry name" value="RNA_pol_sigma_r2"/>
</dbReference>
<keyword evidence="2" id="KW-0731">Sigma factor</keyword>
<dbReference type="PANTHER" id="PTHR30385:SF1">
    <property type="entry name" value="RNA POLYMERASE SIGMA-H FACTOR"/>
    <property type="match status" value="1"/>
</dbReference>
<evidence type="ECO:0000256" key="4">
    <source>
        <dbReference type="ARBA" id="ARBA00023163"/>
    </source>
</evidence>